<dbReference type="InterPro" id="IPR013815">
    <property type="entry name" value="ATP_grasp_subdomain_1"/>
</dbReference>
<dbReference type="Gene3D" id="1.10.189.10">
    <property type="entry name" value="Pyruvate Phosphate Dikinase, domain 2"/>
    <property type="match status" value="1"/>
</dbReference>
<dbReference type="Proteomes" id="UP000682202">
    <property type="component" value="Chromosome"/>
</dbReference>
<organism evidence="3 4">
    <name type="scientific">Mycobacterium spongiae</name>
    <dbReference type="NCBI Taxonomy" id="886343"/>
    <lineage>
        <taxon>Bacteria</taxon>
        <taxon>Bacillati</taxon>
        <taxon>Actinomycetota</taxon>
        <taxon>Actinomycetes</taxon>
        <taxon>Mycobacteriales</taxon>
        <taxon>Mycobacteriaceae</taxon>
        <taxon>Mycobacterium</taxon>
    </lineage>
</organism>
<feature type="domain" description="Pyruvate phosphate dikinase AMP/ATP-binding" evidence="2">
    <location>
        <begin position="97"/>
        <end position="279"/>
    </location>
</feature>
<accession>A0A975PY87</accession>
<dbReference type="NCBIfam" id="NF004531">
    <property type="entry name" value="PRK05878.1"/>
    <property type="match status" value="1"/>
</dbReference>
<dbReference type="SUPFAM" id="SSF52009">
    <property type="entry name" value="Phosphohistidine domain"/>
    <property type="match status" value="1"/>
</dbReference>
<protein>
    <submittedName>
        <fullName evidence="3">Pyruvate, phosphate dikinase</fullName>
        <ecNumber evidence="3">2.7.9.1</ecNumber>
    </submittedName>
</protein>
<dbReference type="Pfam" id="PF00391">
    <property type="entry name" value="PEP-utilizers"/>
    <property type="match status" value="1"/>
</dbReference>
<dbReference type="Pfam" id="PF01326">
    <property type="entry name" value="PPDK_N"/>
    <property type="match status" value="1"/>
</dbReference>
<dbReference type="EMBL" id="CP046600">
    <property type="protein sequence ID" value="QUR68609.1"/>
    <property type="molecule type" value="Genomic_DNA"/>
</dbReference>
<dbReference type="InterPro" id="IPR002192">
    <property type="entry name" value="PPDK_AMP/ATP-bd"/>
</dbReference>
<dbReference type="KEGG" id="mspg:F6B93_17335"/>
<dbReference type="InterPro" id="IPR010121">
    <property type="entry name" value="Pyruvate_phosphate_dikinase"/>
</dbReference>
<dbReference type="InterPro" id="IPR036637">
    <property type="entry name" value="Phosphohistidine_dom_sf"/>
</dbReference>
<gene>
    <name evidence="3" type="ORF">F6B93_17335</name>
</gene>
<keyword evidence="3" id="KW-0670">Pyruvate</keyword>
<proteinExistence type="predicted"/>
<dbReference type="PANTHER" id="PTHR22931">
    <property type="entry name" value="PHOSPHOENOLPYRUVATE DIKINASE-RELATED"/>
    <property type="match status" value="1"/>
</dbReference>
<name>A0A975PY87_9MYCO</name>
<feature type="domain" description="PEP-utilising enzyme mobile" evidence="1">
    <location>
        <begin position="413"/>
        <end position="482"/>
    </location>
</feature>
<dbReference type="SUPFAM" id="SSF56059">
    <property type="entry name" value="Glutathione synthetase ATP-binding domain-like"/>
    <property type="match status" value="1"/>
</dbReference>
<reference evidence="3" key="1">
    <citation type="submission" date="2019-12" db="EMBL/GenBank/DDBJ databases">
        <title>Mycobacterium spongiae sp. nov.</title>
        <authorList>
            <person name="Stinear T."/>
        </authorList>
    </citation>
    <scope>NUCLEOTIDE SEQUENCE</scope>
    <source>
        <strain evidence="3">FSD4b-SM</strain>
    </source>
</reference>
<dbReference type="Gene3D" id="3.50.30.10">
    <property type="entry name" value="Phosphohistidine domain"/>
    <property type="match status" value="1"/>
</dbReference>
<evidence type="ECO:0000313" key="3">
    <source>
        <dbReference type="EMBL" id="QUR68609.1"/>
    </source>
</evidence>
<dbReference type="GO" id="GO:0016301">
    <property type="term" value="F:kinase activity"/>
    <property type="evidence" value="ECO:0007669"/>
    <property type="project" value="InterPro"/>
</dbReference>
<evidence type="ECO:0000259" key="2">
    <source>
        <dbReference type="Pfam" id="PF01326"/>
    </source>
</evidence>
<dbReference type="PANTHER" id="PTHR22931:SF9">
    <property type="entry name" value="PYRUVATE, PHOSPHATE DIKINASE 1, CHLOROPLASTIC"/>
    <property type="match status" value="1"/>
</dbReference>
<keyword evidence="3" id="KW-0808">Transferase</keyword>
<evidence type="ECO:0000313" key="4">
    <source>
        <dbReference type="Proteomes" id="UP000682202"/>
    </source>
</evidence>
<dbReference type="Gene3D" id="3.30.1490.20">
    <property type="entry name" value="ATP-grasp fold, A domain"/>
    <property type="match status" value="1"/>
</dbReference>
<dbReference type="InterPro" id="IPR008279">
    <property type="entry name" value="PEP-util_enz_mobile_dom"/>
</dbReference>
<sequence>MAGVAAFVRKVPAGDITAWTSPRGCTTTRIAGGTTGPNVVLLDGTGNHPREILGNKGHTIDAMRRHGFPVPPAFCLTTEVGVRYLAEPEPTMAAIWDDVLDRISWLEAETARTFGGASRPLLVSVRSGATQSMPGMMDTILDLGINDAVEQALAEQSSLEFARDTRRRFTRMYRRVVAGDQASEASVPADPYAQLRAGIEAVFTSWNSPRAIAYRDHYGLDDRGGTAVVVQAMVFGNQSANSGAGVLSSRNPITGAREPFGEWLAGGQGDDVVSGLVDVAPIAALRDEQPTVYDELTAAARRWEQLTSDVQEIEFTVEDGNLWLLQARAAARSAQAAVRIALQLRHERRIDELETLRRVTPAHIEALLMPALQPETRLAATLLAKGLPACPGVASGRAYADVDEAIDAADRGEQVILVRDHTRPEDVSGMLAARAIVTEVGGAASHAAVVSRELGRVAVVGCGHNVAESLAGKHITVDGCTGEVRAGELELSAWSENGTPELRELADIALRASPLRVHAAGDYPRLDDHSQAAVRAALAAGKSDVVSARPLVTMLVAAHLADDDTTPLRPDPSATK</sequence>
<dbReference type="Gene3D" id="3.30.470.20">
    <property type="entry name" value="ATP-grasp fold, B domain"/>
    <property type="match status" value="1"/>
</dbReference>
<dbReference type="AlphaFoldDB" id="A0A975PY87"/>
<dbReference type="GO" id="GO:0005524">
    <property type="term" value="F:ATP binding"/>
    <property type="evidence" value="ECO:0007669"/>
    <property type="project" value="InterPro"/>
</dbReference>
<dbReference type="GO" id="GO:0050242">
    <property type="term" value="F:pyruvate, phosphate dikinase activity"/>
    <property type="evidence" value="ECO:0007669"/>
    <property type="project" value="UniProtKB-EC"/>
</dbReference>
<keyword evidence="4" id="KW-1185">Reference proteome</keyword>
<dbReference type="EC" id="2.7.9.1" evidence="3"/>
<evidence type="ECO:0000259" key="1">
    <source>
        <dbReference type="Pfam" id="PF00391"/>
    </source>
</evidence>